<evidence type="ECO:0000313" key="2">
    <source>
        <dbReference type="Proteomes" id="UP000598032"/>
    </source>
</evidence>
<dbReference type="EMBL" id="CAJHCP010000001">
    <property type="protein sequence ID" value="CAD6510115.1"/>
    <property type="molecule type" value="Genomic_DNA"/>
</dbReference>
<protein>
    <submittedName>
        <fullName evidence="1">Uncharacterized protein</fullName>
    </submittedName>
</protein>
<gene>
    <name evidence="1" type="ORF">LMG28140_00320</name>
</gene>
<name>A0ABN7HDJ8_9BURK</name>
<evidence type="ECO:0000313" key="1">
    <source>
        <dbReference type="EMBL" id="CAD6510115.1"/>
    </source>
</evidence>
<keyword evidence="2" id="KW-1185">Reference proteome</keyword>
<sequence length="79" mass="8165">MVFVRDPGGLRCWPVDVGGLGGGFVTVASGLAVIQRSYGVPAYDIRSAPSTACKWVSQRGKVCNPAGARHVFSMPTAAG</sequence>
<comment type="caution">
    <text evidence="1">The sequence shown here is derived from an EMBL/GenBank/DDBJ whole genome shotgun (WGS) entry which is preliminary data.</text>
</comment>
<organism evidence="1 2">
    <name type="scientific">Paraburkholderia metrosideri</name>
    <dbReference type="NCBI Taxonomy" id="580937"/>
    <lineage>
        <taxon>Bacteria</taxon>
        <taxon>Pseudomonadati</taxon>
        <taxon>Pseudomonadota</taxon>
        <taxon>Betaproteobacteria</taxon>
        <taxon>Burkholderiales</taxon>
        <taxon>Burkholderiaceae</taxon>
        <taxon>Paraburkholderia</taxon>
    </lineage>
</organism>
<dbReference type="Proteomes" id="UP000598032">
    <property type="component" value="Unassembled WGS sequence"/>
</dbReference>
<reference evidence="1 2" key="1">
    <citation type="submission" date="2020-10" db="EMBL/GenBank/DDBJ databases">
        <authorList>
            <person name="Peeters C."/>
        </authorList>
    </citation>
    <scope>NUCLEOTIDE SEQUENCE [LARGE SCALE GENOMIC DNA]</scope>
    <source>
        <strain evidence="1 2">LMG 28140</strain>
    </source>
</reference>
<accession>A0ABN7HDJ8</accession>
<proteinExistence type="predicted"/>